<evidence type="ECO:0000256" key="1">
    <source>
        <dbReference type="ARBA" id="ARBA00004141"/>
    </source>
</evidence>
<dbReference type="CDD" id="cd07042">
    <property type="entry name" value="STAS_SulP_like_sulfate_transporter"/>
    <property type="match status" value="1"/>
</dbReference>
<feature type="transmembrane region" description="Helical" evidence="6">
    <location>
        <begin position="324"/>
        <end position="346"/>
    </location>
</feature>
<evidence type="ECO:0000256" key="2">
    <source>
        <dbReference type="ARBA" id="ARBA00022692"/>
    </source>
</evidence>
<reference evidence="9 10" key="1">
    <citation type="journal article" date="2024" name="IMA Fungus">
        <title>IMA Genome - F19 : A genome assembly and annotation guide to empower mycologists, including annotated draft genome sequences of Ceratocystis pirilliformis, Diaporthe australafricana, Fusarium ophioides, Paecilomyces lecythidis, and Sporothrix stenoceras.</title>
        <authorList>
            <person name="Aylward J."/>
            <person name="Wilson A.M."/>
            <person name="Visagie C.M."/>
            <person name="Spraker J."/>
            <person name="Barnes I."/>
            <person name="Buitendag C."/>
            <person name="Ceriani C."/>
            <person name="Del Mar Angel L."/>
            <person name="du Plessis D."/>
            <person name="Fuchs T."/>
            <person name="Gasser K."/>
            <person name="Kramer D."/>
            <person name="Li W."/>
            <person name="Munsamy K."/>
            <person name="Piso A."/>
            <person name="Price J.L."/>
            <person name="Sonnekus B."/>
            <person name="Thomas C."/>
            <person name="van der Nest A."/>
            <person name="van Dijk A."/>
            <person name="van Heerden A."/>
            <person name="van Vuuren N."/>
            <person name="Yilmaz N."/>
            <person name="Duong T.A."/>
            <person name="van der Merwe N.A."/>
            <person name="Wingfield M.J."/>
            <person name="Wingfield B.D."/>
        </authorList>
    </citation>
    <scope>NUCLEOTIDE SEQUENCE [LARGE SCALE GENOMIC DNA]</scope>
    <source>
        <strain evidence="9 10">CMW 18167</strain>
    </source>
</reference>
<gene>
    <name evidence="9" type="ORF">Plec18167_008386</name>
</gene>
<feature type="compositionally biased region" description="Polar residues" evidence="5">
    <location>
        <begin position="86"/>
        <end position="96"/>
    </location>
</feature>
<dbReference type="PANTHER" id="PTHR43310">
    <property type="entry name" value="SULFATE TRANSPORTER YBAR-RELATED"/>
    <property type="match status" value="1"/>
</dbReference>
<keyword evidence="4 6" id="KW-0472">Membrane</keyword>
<evidence type="ECO:0000256" key="5">
    <source>
        <dbReference type="SAM" id="MobiDB-lite"/>
    </source>
</evidence>
<dbReference type="Pfam" id="PF01740">
    <property type="entry name" value="STAS"/>
    <property type="match status" value="1"/>
</dbReference>
<feature type="compositionally biased region" description="Acidic residues" evidence="5">
    <location>
        <begin position="207"/>
        <end position="216"/>
    </location>
</feature>
<protein>
    <recommendedName>
        <fullName evidence="11">Sulfate transporter</fullName>
    </recommendedName>
</protein>
<accession>A0ABR3WX83</accession>
<sequence>MGVFTSRGRSDSRASALSRHEQPAMAEEGVQDSSEAAVPIGGPTNPSYNNNAASGSLRPETSYTGSSLRTPARSFYHRSLFHGSQDPAQYSSQGVREQTAELASLALSDAESALSGTSLPKISDIPPILDLIQPDQHDPEATSKASSSATEVLKENPELPPAQIAPSRQPSSSALTEMIRSSPPSDTDRQEDGDGQVTPRPALTVTDESEASDDEQTSLIRKPSRSSQQHSYGSMGDLESQIPAARRQNIFTLAHSKGEQFRRFVLNPKSWDRRTVWEEGVVRPISLLPSVFLGLLLNILDALSYGMILFPLGEPVFADLGSDGISMFYVSTIIAQLVFSSGGSIFRGGVGSEMIEVVPFFHKMAFMILNRVGEDNPKSVLATTILSFSMSSVLTGIVFFLMGACKLGSLIGFFPRHILIGCIGGVGWFLIATGVEVSGRLPGSLEYNLETLHKLFQFDTIFLWTIPLLLAVFLLVLKRFIKSNFLVGGYFITVAGLFYVIISIAKIPLSTLREKGWVFDAPSSNNPWYHFYTLYDFSAVNWPALVDTIPAMFALTFFGVLHVPINVPALGISTGEDNLNVDRELIAHGVTNALSGFAGSIQNYLVYTNSLLFIDSGGNSRLAGILLAVATGGILLVGPVIIGFIPIMVVGALIFLLGIELMEEALVDTWGKLHRLEFLTVVIIVVTMGAWDFVAGILVGIILACVNFVVQTSRKSAIRATYSGAVAGSTVRRHLIQQRYLKEAGQQTLIIKLAGFLFFGTIVKVENTTRGLIEEEAFRQRPIRFLVLDLSRVYGLDFSAAEAFTRINRILRKRNVQTIIAGINVEGEVGRSLQNVGLFEEDAGVEIFEDLNSALEFCENDYLKVFYSRKEALSETRQQPTQYLEVPKAQSAPLSADTLFNSPRRRYLHQVATTTLREDEAVTTVPPRWSTFRQPLPLILQTFQGMTTQNEDFWFPATPYFVQEFYPAGTVLFHEGDLPRNFYLLESGMLRAEYHMPQGQYFELIVAGRPCGELPFFSETRRTATVTAEQDCTAWCLSAEKWEELRENEPQIAQELLRVGLKLTAERMESITAYVLTMAG</sequence>
<dbReference type="InterPro" id="IPR002645">
    <property type="entry name" value="STAS_dom"/>
</dbReference>
<dbReference type="InterPro" id="IPR036513">
    <property type="entry name" value="STAS_dom_sf"/>
</dbReference>
<comment type="subcellular location">
    <subcellularLocation>
        <location evidence="1">Membrane</location>
        <topology evidence="1">Multi-pass membrane protein</topology>
    </subcellularLocation>
</comment>
<name>A0ABR3WX83_9EURO</name>
<evidence type="ECO:0008006" key="11">
    <source>
        <dbReference type="Google" id="ProtNLM"/>
    </source>
</evidence>
<feature type="transmembrane region" description="Helical" evidence="6">
    <location>
        <begin position="380"/>
        <end position="405"/>
    </location>
</feature>
<dbReference type="Gene3D" id="3.30.750.24">
    <property type="entry name" value="STAS domain"/>
    <property type="match status" value="1"/>
</dbReference>
<dbReference type="PROSITE" id="PS50801">
    <property type="entry name" value="STAS"/>
    <property type="match status" value="1"/>
</dbReference>
<dbReference type="PANTHER" id="PTHR43310:SF4">
    <property type="entry name" value="AFR304WP"/>
    <property type="match status" value="1"/>
</dbReference>
<evidence type="ECO:0000256" key="6">
    <source>
        <dbReference type="SAM" id="Phobius"/>
    </source>
</evidence>
<feature type="transmembrane region" description="Helical" evidence="6">
    <location>
        <begin position="489"/>
        <end position="509"/>
    </location>
</feature>
<evidence type="ECO:0000259" key="8">
    <source>
        <dbReference type="PROSITE" id="PS50801"/>
    </source>
</evidence>
<feature type="transmembrane region" description="Helical" evidence="6">
    <location>
        <begin position="626"/>
        <end position="659"/>
    </location>
</feature>
<dbReference type="SMART" id="SM00100">
    <property type="entry name" value="cNMP"/>
    <property type="match status" value="1"/>
</dbReference>
<dbReference type="PROSITE" id="PS50042">
    <property type="entry name" value="CNMP_BINDING_3"/>
    <property type="match status" value="1"/>
</dbReference>
<dbReference type="SUPFAM" id="SSF52091">
    <property type="entry name" value="SpoIIaa-like"/>
    <property type="match status" value="1"/>
</dbReference>
<feature type="transmembrane region" description="Helical" evidence="6">
    <location>
        <begin position="455"/>
        <end position="477"/>
    </location>
</feature>
<feature type="transmembrane region" description="Helical" evidence="6">
    <location>
        <begin position="417"/>
        <end position="435"/>
    </location>
</feature>
<feature type="region of interest" description="Disordered" evidence="5">
    <location>
        <begin position="1"/>
        <end position="236"/>
    </location>
</feature>
<evidence type="ECO:0000256" key="3">
    <source>
        <dbReference type="ARBA" id="ARBA00022989"/>
    </source>
</evidence>
<dbReference type="InterPro" id="IPR000595">
    <property type="entry name" value="cNMP-bd_dom"/>
</dbReference>
<dbReference type="SUPFAM" id="SSF51206">
    <property type="entry name" value="cAMP-binding domain-like"/>
    <property type="match status" value="1"/>
</dbReference>
<feature type="domain" description="Cyclic nucleotide-binding" evidence="7">
    <location>
        <begin position="966"/>
        <end position="1045"/>
    </location>
</feature>
<feature type="compositionally biased region" description="Polar residues" evidence="5">
    <location>
        <begin position="166"/>
        <end position="175"/>
    </location>
</feature>
<dbReference type="CDD" id="cd00038">
    <property type="entry name" value="CAP_ED"/>
    <property type="match status" value="1"/>
</dbReference>
<proteinExistence type="predicted"/>
<keyword evidence="2 6" id="KW-0812">Transmembrane</keyword>
<evidence type="ECO:0000313" key="9">
    <source>
        <dbReference type="EMBL" id="KAL1868193.1"/>
    </source>
</evidence>
<keyword evidence="3 6" id="KW-1133">Transmembrane helix</keyword>
<dbReference type="InterPro" id="IPR018490">
    <property type="entry name" value="cNMP-bd_dom_sf"/>
</dbReference>
<dbReference type="InterPro" id="IPR014710">
    <property type="entry name" value="RmlC-like_jellyroll"/>
</dbReference>
<feature type="compositionally biased region" description="Low complexity" evidence="5">
    <location>
        <begin position="100"/>
        <end position="115"/>
    </location>
</feature>
<evidence type="ECO:0000259" key="7">
    <source>
        <dbReference type="PROSITE" id="PS50042"/>
    </source>
</evidence>
<dbReference type="EMBL" id="JAVDPF010000040">
    <property type="protein sequence ID" value="KAL1868193.1"/>
    <property type="molecule type" value="Genomic_DNA"/>
</dbReference>
<dbReference type="Pfam" id="PF00027">
    <property type="entry name" value="cNMP_binding"/>
    <property type="match status" value="1"/>
</dbReference>
<feature type="transmembrane region" description="Helical" evidence="6">
    <location>
        <begin position="291"/>
        <end position="312"/>
    </location>
</feature>
<dbReference type="InterPro" id="IPR011547">
    <property type="entry name" value="SLC26A/SulP_dom"/>
</dbReference>
<feature type="domain" description="STAS" evidence="8">
    <location>
        <begin position="749"/>
        <end position="858"/>
    </location>
</feature>
<feature type="compositionally biased region" description="Basic and acidic residues" evidence="5">
    <location>
        <begin position="8"/>
        <end position="22"/>
    </location>
</feature>
<comment type="caution">
    <text evidence="9">The sequence shown here is derived from an EMBL/GenBank/DDBJ whole genome shotgun (WGS) entry which is preliminary data.</text>
</comment>
<keyword evidence="10" id="KW-1185">Reference proteome</keyword>
<evidence type="ECO:0000256" key="4">
    <source>
        <dbReference type="ARBA" id="ARBA00023136"/>
    </source>
</evidence>
<dbReference type="Gene3D" id="2.60.120.10">
    <property type="entry name" value="Jelly Rolls"/>
    <property type="match status" value="1"/>
</dbReference>
<feature type="compositionally biased region" description="Polar residues" evidence="5">
    <location>
        <begin position="44"/>
        <end position="69"/>
    </location>
</feature>
<evidence type="ECO:0000313" key="10">
    <source>
        <dbReference type="Proteomes" id="UP001583193"/>
    </source>
</evidence>
<feature type="transmembrane region" description="Helical" evidence="6">
    <location>
        <begin position="679"/>
        <end position="710"/>
    </location>
</feature>
<dbReference type="Pfam" id="PF00916">
    <property type="entry name" value="Sulfate_transp"/>
    <property type="match status" value="1"/>
</dbReference>
<dbReference type="InterPro" id="IPR052706">
    <property type="entry name" value="Membrane-Transporter-like"/>
</dbReference>
<dbReference type="Proteomes" id="UP001583193">
    <property type="component" value="Unassembled WGS sequence"/>
</dbReference>
<organism evidence="9 10">
    <name type="scientific">Paecilomyces lecythidis</name>
    <dbReference type="NCBI Taxonomy" id="3004212"/>
    <lineage>
        <taxon>Eukaryota</taxon>
        <taxon>Fungi</taxon>
        <taxon>Dikarya</taxon>
        <taxon>Ascomycota</taxon>
        <taxon>Pezizomycotina</taxon>
        <taxon>Eurotiomycetes</taxon>
        <taxon>Eurotiomycetidae</taxon>
        <taxon>Eurotiales</taxon>
        <taxon>Thermoascaceae</taxon>
        <taxon>Paecilomyces</taxon>
    </lineage>
</organism>